<dbReference type="Gene3D" id="3.40.50.11750">
    <property type="entry name" value="HypD, alpha/beta domain 1"/>
    <property type="match status" value="2"/>
</dbReference>
<evidence type="ECO:0000256" key="1">
    <source>
        <dbReference type="ARBA" id="ARBA00007888"/>
    </source>
</evidence>
<dbReference type="GO" id="GO:0051604">
    <property type="term" value="P:protein maturation"/>
    <property type="evidence" value="ECO:0007669"/>
    <property type="project" value="TreeGrafter"/>
</dbReference>
<dbReference type="EMBL" id="CP003065">
    <property type="protein sequence ID" value="AEV67664.1"/>
    <property type="molecule type" value="Genomic_DNA"/>
</dbReference>
<organism evidence="4 5">
    <name type="scientific">Acetivibrio clariflavus (strain DSM 19732 / NBRC 101661 / EBR45)</name>
    <name type="common">Clostridium clariflavum</name>
    <dbReference type="NCBI Taxonomy" id="720554"/>
    <lineage>
        <taxon>Bacteria</taxon>
        <taxon>Bacillati</taxon>
        <taxon>Bacillota</taxon>
        <taxon>Clostridia</taxon>
        <taxon>Eubacteriales</taxon>
        <taxon>Oscillospiraceae</taxon>
        <taxon>Acetivibrio</taxon>
    </lineage>
</organism>
<gene>
    <name evidence="4" type="ordered locus">Clocl_0987</name>
</gene>
<dbReference type="AlphaFoldDB" id="G8LX12"/>
<dbReference type="Gene3D" id="6.10.20.100">
    <property type="match status" value="1"/>
</dbReference>
<dbReference type="STRING" id="720554.Clocl_0987"/>
<dbReference type="GO" id="GO:0070025">
    <property type="term" value="F:carbon monoxide binding"/>
    <property type="evidence" value="ECO:0007669"/>
    <property type="project" value="TreeGrafter"/>
</dbReference>
<proteinExistence type="inferred from homology"/>
<dbReference type="InterPro" id="IPR002780">
    <property type="entry name" value="Hyd_form_HypD"/>
</dbReference>
<dbReference type="Pfam" id="PF01924">
    <property type="entry name" value="HypD"/>
    <property type="match status" value="1"/>
</dbReference>
<dbReference type="InterPro" id="IPR042243">
    <property type="entry name" value="HypD_1"/>
</dbReference>
<evidence type="ECO:0000256" key="3">
    <source>
        <dbReference type="ARBA" id="ARBA00023004"/>
    </source>
</evidence>
<name>G8LX12_ACECE</name>
<evidence type="ECO:0000313" key="5">
    <source>
        <dbReference type="Proteomes" id="UP000005435"/>
    </source>
</evidence>
<keyword evidence="2" id="KW-0479">Metal-binding</keyword>
<dbReference type="RefSeq" id="WP_014254282.1">
    <property type="nucleotide sequence ID" value="NC_016627.1"/>
</dbReference>
<dbReference type="OrthoDB" id="9770424at2"/>
<reference evidence="5" key="1">
    <citation type="submission" date="2011-12" db="EMBL/GenBank/DDBJ databases">
        <title>Complete sequence of Clostridium clariflavum DSM 19732.</title>
        <authorList>
            <consortium name="US DOE Joint Genome Institute"/>
            <person name="Lucas S."/>
            <person name="Han J."/>
            <person name="Lapidus A."/>
            <person name="Cheng J.-F."/>
            <person name="Goodwin L."/>
            <person name="Pitluck S."/>
            <person name="Peters L."/>
            <person name="Teshima H."/>
            <person name="Detter J.C."/>
            <person name="Han C."/>
            <person name="Tapia R."/>
            <person name="Land M."/>
            <person name="Hauser L."/>
            <person name="Kyrpides N."/>
            <person name="Ivanova N."/>
            <person name="Pagani I."/>
            <person name="Kitzmiller T."/>
            <person name="Lynd L."/>
            <person name="Izquierdo J."/>
            <person name="Woyke T."/>
        </authorList>
    </citation>
    <scope>NUCLEOTIDE SEQUENCE [LARGE SCALE GENOMIC DNA]</scope>
    <source>
        <strain evidence="5">DSM 19732 / NBRC 101661 / EBR45</strain>
    </source>
</reference>
<sequence>MINLEEIKSFLLDYSGPEIKLMEVCGTHTSTIVKSGIRSLLSKNIKLVSGPGCPVCVTGSRYIDEAVNFALSKDYTVLSFGDLLRVPGNEMSLSEAKALGGSVEIIYSPMEAAEKAINNPEKNFVLAAVGFETTIPAYALLLDNLIELKISNVKLLTSLKSIGPALDWLCENESDIDGFIAPGHVTSVTGASVYRHLAEKYRKPFTVAGFEAEHILVAIYDLVMQIANGRYEVHNLYKSIVSDKGNEKAMEIIGKYFELSSSYWRGIGIIDCSGYTVRENYRHYRIEIPVREEEISNKSKGCRCGEVITGKIEPYECTLFGKGCTPANPVGPCMVSQEGTCGIYYSMYG</sequence>
<comment type="similarity">
    <text evidence="1">Belongs to the HypD family.</text>
</comment>
<dbReference type="NCBIfam" id="TIGR00075">
    <property type="entry name" value="hypD"/>
    <property type="match status" value="1"/>
</dbReference>
<dbReference type="KEGG" id="ccl:Clocl_0987"/>
<dbReference type="PANTHER" id="PTHR30149">
    <property type="entry name" value="HYDROGENASE PROTEIN ASSEMBLY PROTEIN HYPD"/>
    <property type="match status" value="1"/>
</dbReference>
<keyword evidence="3" id="KW-0408">Iron</keyword>
<evidence type="ECO:0000313" key="4">
    <source>
        <dbReference type="EMBL" id="AEV67664.1"/>
    </source>
</evidence>
<dbReference type="GO" id="GO:0005506">
    <property type="term" value="F:iron ion binding"/>
    <property type="evidence" value="ECO:0007669"/>
    <property type="project" value="TreeGrafter"/>
</dbReference>
<evidence type="ECO:0000256" key="2">
    <source>
        <dbReference type="ARBA" id="ARBA00022723"/>
    </source>
</evidence>
<dbReference type="eggNOG" id="COG0409">
    <property type="taxonomic scope" value="Bacteria"/>
</dbReference>
<dbReference type="PANTHER" id="PTHR30149:SF0">
    <property type="entry name" value="HYDROGENASE MATURATION FACTOR HYPD"/>
    <property type="match status" value="1"/>
</dbReference>
<dbReference type="GO" id="GO:0051539">
    <property type="term" value="F:4 iron, 4 sulfur cluster binding"/>
    <property type="evidence" value="ECO:0007669"/>
    <property type="project" value="TreeGrafter"/>
</dbReference>
<protein>
    <submittedName>
        <fullName evidence="4">Hydrogenase expression/formation protein HypD</fullName>
    </submittedName>
</protein>
<keyword evidence="5" id="KW-1185">Reference proteome</keyword>
<accession>G8LX12</accession>
<dbReference type="InterPro" id="IPR042244">
    <property type="entry name" value="HypD_2_sf"/>
</dbReference>
<dbReference type="HOGENOM" id="CLU_048562_1_0_9"/>
<dbReference type="Proteomes" id="UP000005435">
    <property type="component" value="Chromosome"/>
</dbReference>
<dbReference type="PIRSF" id="PIRSF005622">
    <property type="entry name" value="Hydrgn_mat_hypD"/>
    <property type="match status" value="1"/>
</dbReference>
<reference evidence="4 5" key="2">
    <citation type="journal article" date="2012" name="Stand. Genomic Sci.">
        <title>Complete Genome Sequence of Clostridium clariflavum DSM 19732.</title>
        <authorList>
            <person name="Izquierdo J.A."/>
            <person name="Goodwin L."/>
            <person name="Davenport K.W."/>
            <person name="Teshima H."/>
            <person name="Bruce D."/>
            <person name="Detter C."/>
            <person name="Tapia R."/>
            <person name="Han S."/>
            <person name="Land M."/>
            <person name="Hauser L."/>
            <person name="Jeffries C.D."/>
            <person name="Han J."/>
            <person name="Pitluck S."/>
            <person name="Nolan M."/>
            <person name="Chen A."/>
            <person name="Huntemann M."/>
            <person name="Mavromatis K."/>
            <person name="Mikhailova N."/>
            <person name="Liolios K."/>
            <person name="Woyke T."/>
            <person name="Lynd L.R."/>
        </authorList>
    </citation>
    <scope>NUCLEOTIDE SEQUENCE [LARGE SCALE GENOMIC DNA]</scope>
    <source>
        <strain evidence="5">DSM 19732 / NBRC 101661 / EBR45</strain>
    </source>
</reference>